<dbReference type="AlphaFoldDB" id="A0A0G4IP75"/>
<dbReference type="STRING" id="37360.A0A0G4IP75"/>
<organism evidence="8 10">
    <name type="scientific">Plasmodiophora brassicae</name>
    <name type="common">Clubroot disease agent</name>
    <dbReference type="NCBI Taxonomy" id="37360"/>
    <lineage>
        <taxon>Eukaryota</taxon>
        <taxon>Sar</taxon>
        <taxon>Rhizaria</taxon>
        <taxon>Endomyxa</taxon>
        <taxon>Phytomyxea</taxon>
        <taxon>Plasmodiophorida</taxon>
        <taxon>Plasmodiophoridae</taxon>
        <taxon>Plasmodiophora</taxon>
    </lineage>
</organism>
<dbReference type="Pfam" id="PF09384">
    <property type="entry name" value="UTP15_C"/>
    <property type="match status" value="1"/>
</dbReference>
<protein>
    <recommendedName>
        <fullName evidence="7">U3 small nucleolar RNA-associated protein 15 C-terminal domain-containing protein</fullName>
    </recommendedName>
</protein>
<dbReference type="PROSITE" id="PS50082">
    <property type="entry name" value="WD_REPEATS_2"/>
    <property type="match status" value="4"/>
</dbReference>
<dbReference type="OMA" id="ATYQVVH"/>
<dbReference type="EMBL" id="CDSF01000078">
    <property type="protein sequence ID" value="CEO97051.1"/>
    <property type="molecule type" value="Genomic_DNA"/>
</dbReference>
<geneLocation type="mitochondrion" evidence="9"/>
<feature type="domain" description="U3 small nucleolar RNA-associated protein 15 C-terminal" evidence="7">
    <location>
        <begin position="362"/>
        <end position="500"/>
    </location>
</feature>
<feature type="repeat" description="WD" evidence="6">
    <location>
        <begin position="89"/>
        <end position="130"/>
    </location>
</feature>
<feature type="repeat" description="WD" evidence="6">
    <location>
        <begin position="255"/>
        <end position="296"/>
    </location>
</feature>
<dbReference type="PROSITE" id="PS00678">
    <property type="entry name" value="WD_REPEATS_1"/>
    <property type="match status" value="1"/>
</dbReference>
<dbReference type="Proteomes" id="UP000039324">
    <property type="component" value="Unassembled WGS sequence"/>
</dbReference>
<evidence type="ECO:0000313" key="8">
    <source>
        <dbReference type="EMBL" id="CEO97051.1"/>
    </source>
</evidence>
<gene>
    <name evidence="8" type="ORF">PBRA_005655</name>
    <name evidence="9" type="ORF">PLBR_LOCUS8246</name>
</gene>
<dbReference type="SMART" id="SM00320">
    <property type="entry name" value="WD40"/>
    <property type="match status" value="7"/>
</dbReference>
<dbReference type="PROSITE" id="PS50294">
    <property type="entry name" value="WD_REPEATS_REGION"/>
    <property type="match status" value="1"/>
</dbReference>
<dbReference type="InterPro" id="IPR019775">
    <property type="entry name" value="WD40_repeat_CS"/>
</dbReference>
<evidence type="ECO:0000256" key="3">
    <source>
        <dbReference type="ARBA" id="ARBA00022574"/>
    </source>
</evidence>
<dbReference type="InterPro" id="IPR020472">
    <property type="entry name" value="WD40_PAC1"/>
</dbReference>
<dbReference type="InterPro" id="IPR015943">
    <property type="entry name" value="WD40/YVTN_repeat-like_dom_sf"/>
</dbReference>
<dbReference type="SUPFAM" id="SSF50978">
    <property type="entry name" value="WD40 repeat-like"/>
    <property type="match status" value="1"/>
</dbReference>
<dbReference type="GO" id="GO:0045943">
    <property type="term" value="P:positive regulation of transcription by RNA polymerase I"/>
    <property type="evidence" value="ECO:0007669"/>
    <property type="project" value="TreeGrafter"/>
</dbReference>
<dbReference type="CDD" id="cd00200">
    <property type="entry name" value="WD40"/>
    <property type="match status" value="1"/>
</dbReference>
<dbReference type="InterPro" id="IPR001680">
    <property type="entry name" value="WD40_rpt"/>
</dbReference>
<keyword evidence="2" id="KW-0698">rRNA processing</keyword>
<evidence type="ECO:0000256" key="5">
    <source>
        <dbReference type="ARBA" id="ARBA00023242"/>
    </source>
</evidence>
<dbReference type="Proteomes" id="UP000290189">
    <property type="component" value="Unassembled WGS sequence"/>
</dbReference>
<dbReference type="EMBL" id="OVEO01000016">
    <property type="protein sequence ID" value="SPR01031.1"/>
    <property type="molecule type" value="Genomic_DNA"/>
</dbReference>
<proteinExistence type="predicted"/>
<dbReference type="Pfam" id="PF00400">
    <property type="entry name" value="WD40"/>
    <property type="match status" value="4"/>
</dbReference>
<keyword evidence="9" id="KW-0496">Mitochondrion</keyword>
<dbReference type="GO" id="GO:0006364">
    <property type="term" value="P:rRNA processing"/>
    <property type="evidence" value="ECO:0007669"/>
    <property type="project" value="UniProtKB-KW"/>
</dbReference>
<dbReference type="InterPro" id="IPR036322">
    <property type="entry name" value="WD40_repeat_dom_sf"/>
</dbReference>
<evidence type="ECO:0000256" key="1">
    <source>
        <dbReference type="ARBA" id="ARBA00004604"/>
    </source>
</evidence>
<keyword evidence="10" id="KW-1185">Reference proteome</keyword>
<dbReference type="PANTHER" id="PTHR19924">
    <property type="entry name" value="UTP15 U3 SMALL NUCLEOLAR RNA-ASSOCIATED PROTEIN 15 FAMILY MEMBER"/>
    <property type="match status" value="1"/>
</dbReference>
<comment type="subcellular location">
    <subcellularLocation>
        <location evidence="1">Nucleus</location>
        <location evidence="1">Nucleolus</location>
    </subcellularLocation>
</comment>
<evidence type="ECO:0000313" key="9">
    <source>
        <dbReference type="EMBL" id="SPR01031.1"/>
    </source>
</evidence>
<dbReference type="GO" id="GO:0005730">
    <property type="term" value="C:nucleolus"/>
    <property type="evidence" value="ECO:0007669"/>
    <property type="project" value="UniProtKB-SubCell"/>
</dbReference>
<keyword evidence="5" id="KW-0539">Nucleus</keyword>
<dbReference type="PANTHER" id="PTHR19924:SF26">
    <property type="entry name" value="U3 SMALL NUCLEOLAR RNA-ASSOCIATED PROTEIN 15 HOMOLOG"/>
    <property type="match status" value="1"/>
</dbReference>
<dbReference type="Gene3D" id="2.130.10.10">
    <property type="entry name" value="YVTN repeat-like/Quinoprotein amine dehydrogenase"/>
    <property type="match status" value="2"/>
</dbReference>
<evidence type="ECO:0000256" key="6">
    <source>
        <dbReference type="PROSITE-ProRule" id="PRU00221"/>
    </source>
</evidence>
<evidence type="ECO:0000313" key="10">
    <source>
        <dbReference type="Proteomes" id="UP000039324"/>
    </source>
</evidence>
<evidence type="ECO:0000259" key="7">
    <source>
        <dbReference type="Pfam" id="PF09384"/>
    </source>
</evidence>
<sequence length="513" mass="55805">MASTTGDTFHHDDSTQFRKLPVMQFPTSHSRPTSENRYWAAFKQQSSIQHVAAIGSITFSEVAPHDLAICSSARVQIYAGSNQAPSKTLSRFKDVVHCVAFRQDGGLLAASTADRIVKVFDLATKSVLRMFKGHNDAVRVVRFDNQNPARVMSASDDGTMRLWDIPSSSCVKVLRGHTDFIRGLVQTKDGKWISASYDHSVRVWDAASGECILQMDQGAPCDAIVLLPGHNRVAVGAHNGLRVFSIETGEVVAHLEIHQMAVTALCLDGTGTRLLSGSLDHHLKIVDLESMTVTHSVKFNAAIVAVGVSPCNTVVAVGMADGTLSIRTRSVPTDEAKSVAASPHGGTHRFFMRGSSYVPAPDEYRVVDTAPRRTKLKPHDVFLKKFQFSDALTSVLSTSNPVLVASVLDELSARDALRTALSGRDDESLEPVVRFVLERIGEPRFTAIAAECATCILDIYADAVALSPVIDALIRKLDRRVRDEVALCHNMNRLSGIVDLVINCAHTLPMQTT</sequence>
<reference evidence="8 10" key="1">
    <citation type="submission" date="2015-02" db="EMBL/GenBank/DDBJ databases">
        <authorList>
            <person name="Chooi Y.-H."/>
        </authorList>
    </citation>
    <scope>NUCLEOTIDE SEQUENCE [LARGE SCALE GENOMIC DNA]</scope>
    <source>
        <strain evidence="8">E3</strain>
    </source>
</reference>
<keyword evidence="3 6" id="KW-0853">WD repeat</keyword>
<accession>A0A0G4IP75</accession>
<feature type="repeat" description="WD" evidence="6">
    <location>
        <begin position="131"/>
        <end position="173"/>
    </location>
</feature>
<name>A0A0G4IP75_PLABS</name>
<dbReference type="OrthoDB" id="431715at2759"/>
<evidence type="ECO:0000256" key="4">
    <source>
        <dbReference type="ARBA" id="ARBA00022737"/>
    </source>
</evidence>
<dbReference type="PRINTS" id="PR00320">
    <property type="entry name" value="GPROTEINBRPT"/>
</dbReference>
<dbReference type="InterPro" id="IPR018983">
    <property type="entry name" value="U3_snoRNA-assocProt_15_C"/>
</dbReference>
<reference evidence="9 11" key="2">
    <citation type="submission" date="2018-03" db="EMBL/GenBank/DDBJ databases">
        <authorList>
            <person name="Fogelqvist J."/>
        </authorList>
    </citation>
    <scope>NUCLEOTIDE SEQUENCE [LARGE SCALE GENOMIC DNA]</scope>
</reference>
<keyword evidence="4" id="KW-0677">Repeat</keyword>
<feature type="repeat" description="WD" evidence="6">
    <location>
        <begin position="174"/>
        <end position="214"/>
    </location>
</feature>
<evidence type="ECO:0000313" key="11">
    <source>
        <dbReference type="Proteomes" id="UP000290189"/>
    </source>
</evidence>
<evidence type="ECO:0000256" key="2">
    <source>
        <dbReference type="ARBA" id="ARBA00022552"/>
    </source>
</evidence>